<keyword evidence="3" id="KW-0520">NAD</keyword>
<keyword evidence="6" id="KW-1185">Reference proteome</keyword>
<reference evidence="5 6" key="2">
    <citation type="journal article" date="2011" name="Stand. Genomic Sci.">
        <title>Complete genome sequence of Truepera radiovictrix type strain (RQ-24).</title>
        <authorList>
            <person name="Ivanova N."/>
            <person name="Rohde C."/>
            <person name="Munk C."/>
            <person name="Nolan M."/>
            <person name="Lucas S."/>
            <person name="Del Rio T.G."/>
            <person name="Tice H."/>
            <person name="Deshpande S."/>
            <person name="Cheng J.F."/>
            <person name="Tapia R."/>
            <person name="Han C."/>
            <person name="Goodwin L."/>
            <person name="Pitluck S."/>
            <person name="Liolios K."/>
            <person name="Mavromatis K."/>
            <person name="Mikhailova N."/>
            <person name="Pati A."/>
            <person name="Chen A."/>
            <person name="Palaniappan K."/>
            <person name="Land M."/>
            <person name="Hauser L."/>
            <person name="Chang Y.J."/>
            <person name="Jeffries C.D."/>
            <person name="Brambilla E."/>
            <person name="Rohde M."/>
            <person name="Goker M."/>
            <person name="Tindall B.J."/>
            <person name="Woyke T."/>
            <person name="Bristow J."/>
            <person name="Eisen J.A."/>
            <person name="Markowitz V."/>
            <person name="Hugenholtz P."/>
            <person name="Kyrpides N.C."/>
            <person name="Klenk H.P."/>
            <person name="Lapidus A."/>
        </authorList>
    </citation>
    <scope>NUCLEOTIDE SEQUENCE [LARGE SCALE GENOMIC DNA]</scope>
    <source>
        <strain evidence="6">DSM 17093 / CIP 108686 / LMG 22925 / RQ-24</strain>
    </source>
</reference>
<dbReference type="RefSeq" id="WP_013176685.1">
    <property type="nucleotide sequence ID" value="NC_014221.1"/>
</dbReference>
<accession>D7CXU5</accession>
<protein>
    <submittedName>
        <fullName evidence="5">NAD-dependent epimerase/dehydratase</fullName>
    </submittedName>
</protein>
<dbReference type="AlphaFoldDB" id="D7CXU5"/>
<dbReference type="KEGG" id="tra:Trad_0163"/>
<sequence>MTLAELKVVVTGSSGRAGRAVVRGLKEQGLEVLGVDRVKPLEDPGVPTLQADLTDLGETLEVLKGADAVVHLANIPAPGIFPPGRTFVENTVMNYNVFSAAVDVGLGRVVWASSETTLGLPFDTPPRYAPVDEAHYPVPESSYALSKVASETLAEQFARWSGVPFIGLRFSNILSEREYRTFPETCWRDPAARKWNLWGYVDERDVALACRLSLTAHVTGADALIIAANDTVMNRPSRELMAEVFPGVPVADDLPEYGTLLSVERARRTLGYEPAHSWREVLEGERVG</sequence>
<dbReference type="PANTHER" id="PTHR43103:SF5">
    <property type="entry name" value="4-EPIMERASE, PUTATIVE (AFU_ORTHOLOGUE AFUA_7G00360)-RELATED"/>
    <property type="match status" value="1"/>
</dbReference>
<dbReference type="Proteomes" id="UP000000379">
    <property type="component" value="Chromosome"/>
</dbReference>
<dbReference type="OrthoDB" id="9801056at2"/>
<evidence type="ECO:0000313" key="5">
    <source>
        <dbReference type="EMBL" id="ADI13305.1"/>
    </source>
</evidence>
<evidence type="ECO:0000256" key="2">
    <source>
        <dbReference type="ARBA" id="ARBA00023002"/>
    </source>
</evidence>
<dbReference type="eggNOG" id="COG0451">
    <property type="taxonomic scope" value="Bacteria"/>
</dbReference>
<evidence type="ECO:0000259" key="4">
    <source>
        <dbReference type="Pfam" id="PF01370"/>
    </source>
</evidence>
<evidence type="ECO:0000256" key="3">
    <source>
        <dbReference type="ARBA" id="ARBA00023027"/>
    </source>
</evidence>
<dbReference type="HOGENOM" id="CLU_053163_2_0_0"/>
<dbReference type="InterPro" id="IPR036291">
    <property type="entry name" value="NAD(P)-bd_dom_sf"/>
</dbReference>
<gene>
    <name evidence="5" type="ordered locus">Trad_0163</name>
</gene>
<name>D7CXU5_TRURR</name>
<dbReference type="EMBL" id="CP002049">
    <property type="protein sequence ID" value="ADI13305.1"/>
    <property type="molecule type" value="Genomic_DNA"/>
</dbReference>
<dbReference type="Gene3D" id="3.40.50.720">
    <property type="entry name" value="NAD(P)-binding Rossmann-like Domain"/>
    <property type="match status" value="1"/>
</dbReference>
<feature type="domain" description="NAD-dependent epimerase/dehydratase" evidence="4">
    <location>
        <begin position="8"/>
        <end position="185"/>
    </location>
</feature>
<dbReference type="GO" id="GO:0016491">
    <property type="term" value="F:oxidoreductase activity"/>
    <property type="evidence" value="ECO:0007669"/>
    <property type="project" value="UniProtKB-KW"/>
</dbReference>
<comment type="similarity">
    <text evidence="1">Belongs to the NAD(P)-dependent epimerase/dehydratase family.</text>
</comment>
<reference evidence="6" key="1">
    <citation type="submission" date="2010-05" db="EMBL/GenBank/DDBJ databases">
        <title>The complete genome of Truepera radiovictris DSM 17093.</title>
        <authorList>
            <consortium name="US DOE Joint Genome Institute (JGI-PGF)"/>
            <person name="Lucas S."/>
            <person name="Copeland A."/>
            <person name="Lapidus A."/>
            <person name="Glavina del Rio T."/>
            <person name="Dalin E."/>
            <person name="Tice H."/>
            <person name="Bruce D."/>
            <person name="Goodwin L."/>
            <person name="Pitluck S."/>
            <person name="Kyrpides N."/>
            <person name="Mavromatis K."/>
            <person name="Ovchinnikova G."/>
            <person name="Munk A.C."/>
            <person name="Detter J.C."/>
            <person name="Han C."/>
            <person name="Tapia R."/>
            <person name="Land M."/>
            <person name="Hauser L."/>
            <person name="Markowitz V."/>
            <person name="Cheng J.-F."/>
            <person name="Hugenholtz P."/>
            <person name="Woyke T."/>
            <person name="Wu D."/>
            <person name="Tindall B."/>
            <person name="Pomrenke H.G."/>
            <person name="Brambilla E."/>
            <person name="Klenk H.-P."/>
            <person name="Eisen J.A."/>
        </authorList>
    </citation>
    <scope>NUCLEOTIDE SEQUENCE [LARGE SCALE GENOMIC DNA]</scope>
    <source>
        <strain evidence="6">DSM 17093 / CIP 108686 / LMG 22925 / RQ-24</strain>
    </source>
</reference>
<dbReference type="STRING" id="649638.Trad_0163"/>
<evidence type="ECO:0000256" key="1">
    <source>
        <dbReference type="ARBA" id="ARBA00007637"/>
    </source>
</evidence>
<dbReference type="Pfam" id="PF01370">
    <property type="entry name" value="Epimerase"/>
    <property type="match status" value="1"/>
</dbReference>
<organism evidence="5 6">
    <name type="scientific">Truepera radiovictrix (strain DSM 17093 / CIP 108686 / LMG 22925 / RQ-24)</name>
    <dbReference type="NCBI Taxonomy" id="649638"/>
    <lineage>
        <taxon>Bacteria</taxon>
        <taxon>Thermotogati</taxon>
        <taxon>Deinococcota</taxon>
        <taxon>Deinococci</taxon>
        <taxon>Trueperales</taxon>
        <taxon>Trueperaceae</taxon>
        <taxon>Truepera</taxon>
    </lineage>
</organism>
<evidence type="ECO:0000313" key="6">
    <source>
        <dbReference type="Proteomes" id="UP000000379"/>
    </source>
</evidence>
<dbReference type="InterPro" id="IPR001509">
    <property type="entry name" value="Epimerase_deHydtase"/>
</dbReference>
<dbReference type="SUPFAM" id="SSF51735">
    <property type="entry name" value="NAD(P)-binding Rossmann-fold domains"/>
    <property type="match status" value="1"/>
</dbReference>
<keyword evidence="2" id="KW-0560">Oxidoreductase</keyword>
<proteinExistence type="inferred from homology"/>
<dbReference type="PANTHER" id="PTHR43103">
    <property type="entry name" value="NUCLEOSIDE-DIPHOSPHATE-SUGAR EPIMERASE"/>
    <property type="match status" value="1"/>
</dbReference>